<feature type="region of interest" description="Disordered" evidence="1">
    <location>
        <begin position="165"/>
        <end position="184"/>
    </location>
</feature>
<name>A0A8S9S4R3_BRACR</name>
<feature type="compositionally biased region" description="Polar residues" evidence="1">
    <location>
        <begin position="395"/>
        <end position="406"/>
    </location>
</feature>
<comment type="caution">
    <text evidence="3">The sequence shown here is derived from an EMBL/GenBank/DDBJ whole genome shotgun (WGS) entry which is preliminary data.</text>
</comment>
<feature type="region of interest" description="Disordered" evidence="1">
    <location>
        <begin position="537"/>
        <end position="651"/>
    </location>
</feature>
<dbReference type="Pfam" id="PF23299">
    <property type="entry name" value="DUF7081"/>
    <property type="match status" value="2"/>
</dbReference>
<evidence type="ECO:0000256" key="1">
    <source>
        <dbReference type="SAM" id="MobiDB-lite"/>
    </source>
</evidence>
<evidence type="ECO:0000313" key="4">
    <source>
        <dbReference type="Proteomes" id="UP000712600"/>
    </source>
</evidence>
<feature type="compositionally biased region" description="Polar residues" evidence="1">
    <location>
        <begin position="627"/>
        <end position="638"/>
    </location>
</feature>
<evidence type="ECO:0000259" key="2">
    <source>
        <dbReference type="Pfam" id="PF23299"/>
    </source>
</evidence>
<feature type="region of interest" description="Disordered" evidence="1">
    <location>
        <begin position="304"/>
        <end position="419"/>
    </location>
</feature>
<organism evidence="3 4">
    <name type="scientific">Brassica cretica</name>
    <name type="common">Mustard</name>
    <dbReference type="NCBI Taxonomy" id="69181"/>
    <lineage>
        <taxon>Eukaryota</taxon>
        <taxon>Viridiplantae</taxon>
        <taxon>Streptophyta</taxon>
        <taxon>Embryophyta</taxon>
        <taxon>Tracheophyta</taxon>
        <taxon>Spermatophyta</taxon>
        <taxon>Magnoliopsida</taxon>
        <taxon>eudicotyledons</taxon>
        <taxon>Gunneridae</taxon>
        <taxon>Pentapetalae</taxon>
        <taxon>rosids</taxon>
        <taxon>malvids</taxon>
        <taxon>Brassicales</taxon>
        <taxon>Brassicaceae</taxon>
        <taxon>Brassiceae</taxon>
        <taxon>Brassica</taxon>
    </lineage>
</organism>
<feature type="region of interest" description="Disordered" evidence="1">
    <location>
        <begin position="35"/>
        <end position="63"/>
    </location>
</feature>
<feature type="compositionally biased region" description="Low complexity" evidence="1">
    <location>
        <begin position="608"/>
        <end position="622"/>
    </location>
</feature>
<dbReference type="Proteomes" id="UP000712600">
    <property type="component" value="Unassembled WGS sequence"/>
</dbReference>
<dbReference type="PANTHER" id="PTHR33345">
    <property type="entry name" value="ADAPTER PROTEIN, PUTATIVE-RELATED"/>
    <property type="match status" value="1"/>
</dbReference>
<feature type="compositionally biased region" description="Low complexity" evidence="1">
    <location>
        <begin position="376"/>
        <end position="390"/>
    </location>
</feature>
<dbReference type="EMBL" id="QGKX02000088">
    <property type="protein sequence ID" value="KAF3587743.1"/>
    <property type="molecule type" value="Genomic_DNA"/>
</dbReference>
<proteinExistence type="predicted"/>
<feature type="domain" description="DUF7081" evidence="2">
    <location>
        <begin position="196"/>
        <end position="285"/>
    </location>
</feature>
<dbReference type="Gene3D" id="6.10.280.220">
    <property type="match status" value="1"/>
</dbReference>
<gene>
    <name evidence="3" type="ORF">F2Q69_00030689</name>
</gene>
<dbReference type="AlphaFoldDB" id="A0A8S9S4R3"/>
<sequence>MLDAVTNEFWEHKIVRKSNEADIYRLQRNVKKRDRITNLKPGEEQEDPEMRITNLKPGEEQEDPEMRKLGFRVVGMSAPFYSTIDMHHQQIHGQTPPGFLLLTCYALEPYVLVFITLIFSCSTCRFDTEPVPLSTYREAEPDPFHATQQEKDDFWSNGFNREEPESFQAKENGKRSVDHNSSFTHGETDLNQLPAIAQFSTGQGLPYAPVDWPSPGDVWTWRVGRRVTATGFHQDRFLILPQRLQQKNVPKSFASKPTLARYIQTNFPGMDADAFFASFSWKIPALFQPANKVDAASLFEETPKEVQTEATAPNDENAKEGNSRYSQRKRNPMPTYDDPVEEPKPKATPRGSGNKKKKGATTPATGTQSSTKPKPSRQSGRRSSNQQNGGAVDLNNLNKEGEPNTSGRRKKRRANFEEEEDVSIPHVYVSPMNGVLAVSHEPIDVDPIEFDSYLNSLENLLHESQEDAAFLILPQRLQQKNVPKSFASKPTLARYIQTNFPGMDADAFFASFSWKIPALFQPANKVDAASLFEETPKEVQTEAALNDENAKEGNSRYSQRKRNPMPTYDDPVEEPKPKATPRGSGNKKKKGATTPATGTQSSTKPKPSRQSGRRSSNQQNGGAVDLNNLNKEGEPNTSGRRKKRRANFEEEEDVSIPHVYVSPMNGVLAVSHEPIDVDPIEFDSYLNSLENLLHESQEDAARESSSVLVTACSPMRDYEWAEARMKISSLLEKDLPTLFVSKDAAEIAALATKLRKDPNLSAEEIVRLKLIEEIPTFSEVFQENKSVIEEADWFFSALELNKAKVASLKYEYSDLRHKLGSIQVEVDENSEAIRQIDDQIGQLQARRNELKRYVGSKEKEKVDLSYGQKMVANSIPKVVQEVQSANSKKHEWECKKDNALKREEEILSKFTPLKGFFL</sequence>
<protein>
    <recommendedName>
        <fullName evidence="2">DUF7081 domain-containing protein</fullName>
    </recommendedName>
</protein>
<dbReference type="PANTHER" id="PTHR33345:SF8">
    <property type="entry name" value="(RAPE) HYPOTHETICAL PROTEIN"/>
    <property type="match status" value="1"/>
</dbReference>
<reference evidence="3" key="1">
    <citation type="submission" date="2019-12" db="EMBL/GenBank/DDBJ databases">
        <title>Genome sequencing and annotation of Brassica cretica.</title>
        <authorList>
            <person name="Studholme D.J."/>
            <person name="Sarris P."/>
        </authorList>
    </citation>
    <scope>NUCLEOTIDE SEQUENCE</scope>
    <source>
        <strain evidence="3">PFS-109/04</strain>
        <tissue evidence="3">Leaf</tissue>
    </source>
</reference>
<feature type="domain" description="DUF7081" evidence="2">
    <location>
        <begin position="469"/>
        <end position="518"/>
    </location>
</feature>
<dbReference type="InterPro" id="IPR055508">
    <property type="entry name" value="DUF7081"/>
</dbReference>
<accession>A0A8S9S4R3</accession>
<evidence type="ECO:0000313" key="3">
    <source>
        <dbReference type="EMBL" id="KAF3587743.1"/>
    </source>
</evidence>